<dbReference type="PANTHER" id="PTHR48021">
    <property type="match status" value="1"/>
</dbReference>
<dbReference type="Gene3D" id="1.20.1250.20">
    <property type="entry name" value="MFS general substrate transporter like domains"/>
    <property type="match status" value="1"/>
</dbReference>
<dbReference type="GO" id="GO:0022857">
    <property type="term" value="F:transmembrane transporter activity"/>
    <property type="evidence" value="ECO:0007669"/>
    <property type="project" value="InterPro"/>
</dbReference>
<dbReference type="OrthoDB" id="6133115at2759"/>
<evidence type="ECO:0000256" key="1">
    <source>
        <dbReference type="ARBA" id="ARBA00004141"/>
    </source>
</evidence>
<dbReference type="KEGG" id="bman:114242985"/>
<gene>
    <name evidence="8" type="primary">LOC114242985</name>
</gene>
<feature type="transmembrane region" description="Helical" evidence="5">
    <location>
        <begin position="101"/>
        <end position="122"/>
    </location>
</feature>
<evidence type="ECO:0000313" key="7">
    <source>
        <dbReference type="Proteomes" id="UP000504629"/>
    </source>
</evidence>
<evidence type="ECO:0000256" key="5">
    <source>
        <dbReference type="SAM" id="Phobius"/>
    </source>
</evidence>
<proteinExistence type="predicted"/>
<evidence type="ECO:0000313" key="8">
    <source>
        <dbReference type="RefSeq" id="XP_028030138.1"/>
    </source>
</evidence>
<accession>A0A6J2JLH0</accession>
<sequence>MKPFIRQIFVASSQQLAAVSVGAVIAYPNVVLEQLRSEASMILDMDLRTWIGSTHGLVGIPCILMPTFMQWRGRKLSFILTCLLIIIGWAWTAAASNATHIIIGECFHGLGAHSLVIVSNCVISETFLPNIRTVTMATYTVSQSFGMSMVSIIGRFVHWKTVGWIMSVPILVALLISCMSPETPSWLAWKGYDDKCAKALKWLRGTGDDVERELNALLCTQKENKAFTKSIRKRNNFKDFLTQISRRDFYVPTLHTFVYFWTFYWSGTMVVIIYAMEIIRKSTSNETAAFYCMIFVDIVLFIGCLSGTFLLNSFKNKSILLTSQISSATILLISAVTSYLQTKEVISKDSIFLVYLIVGFVLSYSFGMSTLTFSMPIELMPLKHRGIGGALYVIFIGTLHSASLKISPYMFLYIDLWGTFLIYAINAMFGAYYVHTYVPETKGRSLHEIERYYNSGRFITDEKDNENCENISL</sequence>
<dbReference type="InterPro" id="IPR020846">
    <property type="entry name" value="MFS_dom"/>
</dbReference>
<dbReference type="Pfam" id="PF00083">
    <property type="entry name" value="Sugar_tr"/>
    <property type="match status" value="1"/>
</dbReference>
<keyword evidence="4 5" id="KW-0472">Membrane</keyword>
<feature type="transmembrane region" description="Helical" evidence="5">
    <location>
        <begin position="162"/>
        <end position="180"/>
    </location>
</feature>
<evidence type="ECO:0000256" key="2">
    <source>
        <dbReference type="ARBA" id="ARBA00022692"/>
    </source>
</evidence>
<keyword evidence="2 5" id="KW-0812">Transmembrane</keyword>
<feature type="transmembrane region" description="Helical" evidence="5">
    <location>
        <begin position="386"/>
        <end position="404"/>
    </location>
</feature>
<dbReference type="AlphaFoldDB" id="A0A6J2JLH0"/>
<evidence type="ECO:0000256" key="3">
    <source>
        <dbReference type="ARBA" id="ARBA00022989"/>
    </source>
</evidence>
<feature type="transmembrane region" description="Helical" evidence="5">
    <location>
        <begin position="352"/>
        <end position="374"/>
    </location>
</feature>
<dbReference type="InterPro" id="IPR005828">
    <property type="entry name" value="MFS_sugar_transport-like"/>
</dbReference>
<dbReference type="PROSITE" id="PS50850">
    <property type="entry name" value="MFS"/>
    <property type="match status" value="1"/>
</dbReference>
<evidence type="ECO:0000256" key="4">
    <source>
        <dbReference type="ARBA" id="ARBA00023136"/>
    </source>
</evidence>
<keyword evidence="3 5" id="KW-1133">Transmembrane helix</keyword>
<organism evidence="7 8">
    <name type="scientific">Bombyx mandarina</name>
    <name type="common">Wild silk moth</name>
    <name type="synonym">Wild silkworm</name>
    <dbReference type="NCBI Taxonomy" id="7092"/>
    <lineage>
        <taxon>Eukaryota</taxon>
        <taxon>Metazoa</taxon>
        <taxon>Ecdysozoa</taxon>
        <taxon>Arthropoda</taxon>
        <taxon>Hexapoda</taxon>
        <taxon>Insecta</taxon>
        <taxon>Pterygota</taxon>
        <taxon>Neoptera</taxon>
        <taxon>Endopterygota</taxon>
        <taxon>Lepidoptera</taxon>
        <taxon>Glossata</taxon>
        <taxon>Ditrysia</taxon>
        <taxon>Bombycoidea</taxon>
        <taxon>Bombycidae</taxon>
        <taxon>Bombycinae</taxon>
        <taxon>Bombyx</taxon>
    </lineage>
</organism>
<reference evidence="8" key="1">
    <citation type="submission" date="2025-08" db="UniProtKB">
        <authorList>
            <consortium name="RefSeq"/>
        </authorList>
    </citation>
    <scope>IDENTIFICATION</scope>
    <source>
        <tissue evidence="8">Silk gland</tissue>
    </source>
</reference>
<evidence type="ECO:0000259" key="6">
    <source>
        <dbReference type="PROSITE" id="PS50850"/>
    </source>
</evidence>
<keyword evidence="7" id="KW-1185">Reference proteome</keyword>
<dbReference type="SUPFAM" id="SSF103473">
    <property type="entry name" value="MFS general substrate transporter"/>
    <property type="match status" value="1"/>
</dbReference>
<dbReference type="Proteomes" id="UP000504629">
    <property type="component" value="Unplaced"/>
</dbReference>
<protein>
    <submittedName>
        <fullName evidence="8">Facilitated trehalose transporter Tret1-like isoform X1</fullName>
    </submittedName>
</protein>
<dbReference type="InterPro" id="IPR050549">
    <property type="entry name" value="MFS_Trehalose_Transporter"/>
</dbReference>
<dbReference type="PANTHER" id="PTHR48021:SF1">
    <property type="entry name" value="GH07001P-RELATED"/>
    <property type="match status" value="1"/>
</dbReference>
<dbReference type="InterPro" id="IPR036259">
    <property type="entry name" value="MFS_trans_sf"/>
</dbReference>
<feature type="transmembrane region" description="Helical" evidence="5">
    <location>
        <begin position="76"/>
        <end position="95"/>
    </location>
</feature>
<feature type="transmembrane region" description="Helical" evidence="5">
    <location>
        <begin position="288"/>
        <end position="311"/>
    </location>
</feature>
<feature type="transmembrane region" description="Helical" evidence="5">
    <location>
        <begin position="134"/>
        <end position="156"/>
    </location>
</feature>
<feature type="domain" description="Major facilitator superfamily (MFS) profile" evidence="6">
    <location>
        <begin position="6"/>
        <end position="442"/>
    </location>
</feature>
<name>A0A6J2JLH0_BOMMA</name>
<dbReference type="RefSeq" id="XP_028030138.1">
    <property type="nucleotide sequence ID" value="XM_028174337.1"/>
</dbReference>
<feature type="transmembrane region" description="Helical" evidence="5">
    <location>
        <begin position="318"/>
        <end position="340"/>
    </location>
</feature>
<feature type="transmembrane region" description="Helical" evidence="5">
    <location>
        <begin position="410"/>
        <end position="434"/>
    </location>
</feature>
<comment type="subcellular location">
    <subcellularLocation>
        <location evidence="1">Membrane</location>
        <topology evidence="1">Multi-pass membrane protein</topology>
    </subcellularLocation>
</comment>
<dbReference type="GO" id="GO:0016020">
    <property type="term" value="C:membrane"/>
    <property type="evidence" value="ECO:0007669"/>
    <property type="project" value="UniProtKB-SubCell"/>
</dbReference>
<feature type="transmembrane region" description="Helical" evidence="5">
    <location>
        <begin position="256"/>
        <end position="276"/>
    </location>
</feature>
<dbReference type="GeneID" id="114242985"/>